<dbReference type="Pfam" id="PF14138">
    <property type="entry name" value="COX16"/>
    <property type="match status" value="1"/>
</dbReference>
<sequence length="110" mass="12321">MTSTGNRSAIRSNFKRLGWTNPFLKYGVPLISLTILGSLGLAHLQQGWKDVLSAQDDREWQATALSQSLTGEGPVAGAEKKKLNLEEERKKVEVKPFDYKPIPRPKRSEN</sequence>
<keyword evidence="5 8" id="KW-1133">Transmembrane helix</keyword>
<accession>A0ABP0XDS7</accession>
<name>A0ABP0XDS7_9BRYO</name>
<reference evidence="9" key="1">
    <citation type="submission" date="2024-02" db="EMBL/GenBank/DDBJ databases">
        <authorList>
            <consortium name="ELIXIR-Norway"/>
            <consortium name="Elixir Norway"/>
        </authorList>
    </citation>
    <scope>NUCLEOTIDE SEQUENCE</scope>
</reference>
<keyword evidence="4" id="KW-0999">Mitochondrion inner membrane</keyword>
<comment type="subcellular location">
    <subcellularLocation>
        <location evidence="1">Mitochondrion inner membrane</location>
        <topology evidence="1">Single-pass membrane protein</topology>
    </subcellularLocation>
</comment>
<keyword evidence="3 8" id="KW-0812">Transmembrane</keyword>
<gene>
    <name evidence="9" type="ORF">CSSPJE1EN1_LOCUS22761</name>
</gene>
<protein>
    <recommendedName>
        <fullName evidence="11">Cytochrome c oxidase assembly protein</fullName>
    </recommendedName>
</protein>
<evidence type="ECO:0000256" key="6">
    <source>
        <dbReference type="ARBA" id="ARBA00023128"/>
    </source>
</evidence>
<feature type="transmembrane region" description="Helical" evidence="8">
    <location>
        <begin position="23"/>
        <end position="44"/>
    </location>
</feature>
<keyword evidence="6" id="KW-0496">Mitochondrion</keyword>
<dbReference type="EMBL" id="OZ020103">
    <property type="protein sequence ID" value="CAK9277283.1"/>
    <property type="molecule type" value="Genomic_DNA"/>
</dbReference>
<keyword evidence="10" id="KW-1185">Reference proteome</keyword>
<evidence type="ECO:0000256" key="8">
    <source>
        <dbReference type="SAM" id="Phobius"/>
    </source>
</evidence>
<dbReference type="Proteomes" id="UP001497444">
    <property type="component" value="Chromosome 8"/>
</dbReference>
<evidence type="ECO:0000313" key="10">
    <source>
        <dbReference type="Proteomes" id="UP001497444"/>
    </source>
</evidence>
<evidence type="ECO:0000256" key="2">
    <source>
        <dbReference type="ARBA" id="ARBA00008370"/>
    </source>
</evidence>
<evidence type="ECO:0000256" key="7">
    <source>
        <dbReference type="ARBA" id="ARBA00023136"/>
    </source>
</evidence>
<keyword evidence="7 8" id="KW-0472">Membrane</keyword>
<proteinExistence type="inferred from homology"/>
<organism evidence="9 10">
    <name type="scientific">Sphagnum jensenii</name>
    <dbReference type="NCBI Taxonomy" id="128206"/>
    <lineage>
        <taxon>Eukaryota</taxon>
        <taxon>Viridiplantae</taxon>
        <taxon>Streptophyta</taxon>
        <taxon>Embryophyta</taxon>
        <taxon>Bryophyta</taxon>
        <taxon>Sphagnophytina</taxon>
        <taxon>Sphagnopsida</taxon>
        <taxon>Sphagnales</taxon>
        <taxon>Sphagnaceae</taxon>
        <taxon>Sphagnum</taxon>
    </lineage>
</organism>
<evidence type="ECO:0000256" key="1">
    <source>
        <dbReference type="ARBA" id="ARBA00004434"/>
    </source>
</evidence>
<evidence type="ECO:0000313" key="9">
    <source>
        <dbReference type="EMBL" id="CAK9277283.1"/>
    </source>
</evidence>
<evidence type="ECO:0000256" key="4">
    <source>
        <dbReference type="ARBA" id="ARBA00022792"/>
    </source>
</evidence>
<evidence type="ECO:0000256" key="5">
    <source>
        <dbReference type="ARBA" id="ARBA00022989"/>
    </source>
</evidence>
<comment type="similarity">
    <text evidence="2">Belongs to the COX16 family.</text>
</comment>
<dbReference type="InterPro" id="IPR020164">
    <property type="entry name" value="Cyt_c_Oxase_assmbl_COX16"/>
</dbReference>
<evidence type="ECO:0008006" key="11">
    <source>
        <dbReference type="Google" id="ProtNLM"/>
    </source>
</evidence>
<evidence type="ECO:0000256" key="3">
    <source>
        <dbReference type="ARBA" id="ARBA00022692"/>
    </source>
</evidence>